<protein>
    <submittedName>
        <fullName evidence="1">Uncharacterized protein</fullName>
    </submittedName>
</protein>
<keyword evidence="2" id="KW-1185">Reference proteome</keyword>
<gene>
    <name evidence="1" type="ORF">QAD02_008986</name>
</gene>
<name>A0ACC2NAG3_9HYME</name>
<feature type="non-terminal residue" evidence="1">
    <location>
        <position position="122"/>
    </location>
</feature>
<proteinExistence type="predicted"/>
<dbReference type="EMBL" id="CM056744">
    <property type="protein sequence ID" value="KAJ8667324.1"/>
    <property type="molecule type" value="Genomic_DNA"/>
</dbReference>
<accession>A0ACC2NAG3</accession>
<feature type="non-terminal residue" evidence="1">
    <location>
        <position position="1"/>
    </location>
</feature>
<evidence type="ECO:0000313" key="2">
    <source>
        <dbReference type="Proteomes" id="UP001239111"/>
    </source>
</evidence>
<comment type="caution">
    <text evidence="1">The sequence shown here is derived from an EMBL/GenBank/DDBJ whole genome shotgun (WGS) entry which is preliminary data.</text>
</comment>
<sequence length="122" mass="13744">DYIIIIIIPLSGGFKKKLVKVGRTMEYQQLAPPPPPPPPAVSQVVPAAILHVQQQQQQQQQQGPQSHPHIVVPTQQQQGHMPPVGHGAHQIHAPLPSIHEDSASSRWSQYQHLWRQHHVYMN</sequence>
<evidence type="ECO:0000313" key="1">
    <source>
        <dbReference type="EMBL" id="KAJ8667324.1"/>
    </source>
</evidence>
<dbReference type="Proteomes" id="UP001239111">
    <property type="component" value="Chromosome 4"/>
</dbReference>
<reference evidence="1" key="1">
    <citation type="submission" date="2023-04" db="EMBL/GenBank/DDBJ databases">
        <title>A chromosome-level genome assembly of the parasitoid wasp Eretmocerus hayati.</title>
        <authorList>
            <person name="Zhong Y."/>
            <person name="Liu S."/>
            <person name="Liu Y."/>
        </authorList>
    </citation>
    <scope>NUCLEOTIDE SEQUENCE</scope>
    <source>
        <strain evidence="1">ZJU_SS_LIU_2023</strain>
    </source>
</reference>
<organism evidence="1 2">
    <name type="scientific">Eretmocerus hayati</name>
    <dbReference type="NCBI Taxonomy" id="131215"/>
    <lineage>
        <taxon>Eukaryota</taxon>
        <taxon>Metazoa</taxon>
        <taxon>Ecdysozoa</taxon>
        <taxon>Arthropoda</taxon>
        <taxon>Hexapoda</taxon>
        <taxon>Insecta</taxon>
        <taxon>Pterygota</taxon>
        <taxon>Neoptera</taxon>
        <taxon>Endopterygota</taxon>
        <taxon>Hymenoptera</taxon>
        <taxon>Apocrita</taxon>
        <taxon>Proctotrupomorpha</taxon>
        <taxon>Chalcidoidea</taxon>
        <taxon>Aphelinidae</taxon>
        <taxon>Aphelininae</taxon>
        <taxon>Eretmocerus</taxon>
    </lineage>
</organism>